<dbReference type="EMBL" id="CP022315">
    <property type="protein sequence ID" value="ASK62490.1"/>
    <property type="molecule type" value="Genomic_DNA"/>
</dbReference>
<sequence length="465" mass="54525">MQNLTITAKDKKHSHQLEPKSMAIYQQCRIIEATNELDQTCYIFFYKDHYLNYVTEKKTTKTHSYVVDSFKKGITLPPSHPLFMTVVSSHPNIKKQNFSDLFKKLQKQYTLQETALIASYFESFIKKAQLANFIQSLFYKERRDGKLLSCYRILRIMKDFAPKRSLVDAFSRDMDFTKYEDLYKQGDASLLDKDPIYMENKLYANQHNNQDFQALCKFYQAQDRLEDVIAVHITHVIYTQETSDYDALKFLIEEHLGGENMLPVLEDLYRRGLTIMSLQQDLLAAYMAHERLEDVLTLISKHELHLQPAQSKQLTRVVKQRGITTDSIPNEGLQELIRTLFAAKDNQATEILHQAIASLLNDHNLSYIQEWAQPFRAITLAEPTLQKIDEMNRIAEDPNQQRKLGELYHEFHHPKLAIECMSFDMELREDDPKPVQWLAKLYHELGMNAEYKAYQQLYVDMVKRG</sequence>
<accession>A0A220U314</accession>
<reference evidence="1 2" key="1">
    <citation type="submission" date="2017-07" db="EMBL/GenBank/DDBJ databases">
        <title>Virgibacillus sp. LM2416.</title>
        <authorList>
            <person name="Tak E.J."/>
            <person name="Bae J.-W."/>
        </authorList>
    </citation>
    <scope>NUCLEOTIDE SEQUENCE [LARGE SCALE GENOMIC DNA]</scope>
    <source>
        <strain evidence="1 2">LM2416</strain>
    </source>
</reference>
<dbReference type="OrthoDB" id="2676051at2"/>
<evidence type="ECO:0000313" key="2">
    <source>
        <dbReference type="Proteomes" id="UP000198312"/>
    </source>
</evidence>
<dbReference type="Proteomes" id="UP000198312">
    <property type="component" value="Chromosome"/>
</dbReference>
<proteinExistence type="predicted"/>
<dbReference type="RefSeq" id="WP_089061750.1">
    <property type="nucleotide sequence ID" value="NZ_CP022315.1"/>
</dbReference>
<protein>
    <submittedName>
        <fullName evidence="1">Uncharacterized protein</fullName>
    </submittedName>
</protein>
<dbReference type="KEGG" id="vil:CFK37_10190"/>
<evidence type="ECO:0000313" key="1">
    <source>
        <dbReference type="EMBL" id="ASK62490.1"/>
    </source>
</evidence>
<keyword evidence="2" id="KW-1185">Reference proteome</keyword>
<gene>
    <name evidence="1" type="ORF">CFK37_10190</name>
</gene>
<organism evidence="1 2">
    <name type="scientific">Virgibacillus phasianinus</name>
    <dbReference type="NCBI Taxonomy" id="2017483"/>
    <lineage>
        <taxon>Bacteria</taxon>
        <taxon>Bacillati</taxon>
        <taxon>Bacillota</taxon>
        <taxon>Bacilli</taxon>
        <taxon>Bacillales</taxon>
        <taxon>Bacillaceae</taxon>
        <taxon>Virgibacillus</taxon>
    </lineage>
</organism>
<dbReference type="AlphaFoldDB" id="A0A220U314"/>
<name>A0A220U314_9BACI</name>